<evidence type="ECO:0000313" key="14">
    <source>
        <dbReference type="Proteomes" id="UP000501374"/>
    </source>
</evidence>
<evidence type="ECO:0000256" key="9">
    <source>
        <dbReference type="ARBA" id="ARBA00023136"/>
    </source>
</evidence>
<dbReference type="InterPro" id="IPR003838">
    <property type="entry name" value="ABC3_permease_C"/>
</dbReference>
<dbReference type="InterPro" id="IPR017871">
    <property type="entry name" value="ABC_transporter-like_CS"/>
</dbReference>
<feature type="transmembrane region" description="Helical" evidence="11">
    <location>
        <begin position="264"/>
        <end position="284"/>
    </location>
</feature>
<dbReference type="InterPro" id="IPR003439">
    <property type="entry name" value="ABC_transporter-like_ATP-bd"/>
</dbReference>
<dbReference type="GO" id="GO:0098796">
    <property type="term" value="C:membrane protein complex"/>
    <property type="evidence" value="ECO:0007669"/>
    <property type="project" value="UniProtKB-ARBA"/>
</dbReference>
<keyword evidence="5 11" id="KW-0812">Transmembrane</keyword>
<dbReference type="GO" id="GO:0016887">
    <property type="term" value="F:ATP hydrolysis activity"/>
    <property type="evidence" value="ECO:0007669"/>
    <property type="project" value="InterPro"/>
</dbReference>
<evidence type="ECO:0000256" key="11">
    <source>
        <dbReference type="SAM" id="Phobius"/>
    </source>
</evidence>
<feature type="domain" description="ABC transporter" evidence="12">
    <location>
        <begin position="2"/>
        <end position="241"/>
    </location>
</feature>
<evidence type="ECO:0000259" key="12">
    <source>
        <dbReference type="PROSITE" id="PS50893"/>
    </source>
</evidence>
<dbReference type="Proteomes" id="UP000501374">
    <property type="component" value="Chromosome"/>
</dbReference>
<dbReference type="GO" id="GO:0022857">
    <property type="term" value="F:transmembrane transporter activity"/>
    <property type="evidence" value="ECO:0007669"/>
    <property type="project" value="TreeGrafter"/>
</dbReference>
<dbReference type="SUPFAM" id="SSF52540">
    <property type="entry name" value="P-loop containing nucleoside triphosphate hydrolases"/>
    <property type="match status" value="1"/>
</dbReference>
<evidence type="ECO:0000313" key="13">
    <source>
        <dbReference type="EMBL" id="QIW22040.2"/>
    </source>
</evidence>
<organism evidence="13 14">
    <name type="scientific">Bacillus thuringiensis serovar andalousiensis</name>
    <dbReference type="NCBI Taxonomy" id="257985"/>
    <lineage>
        <taxon>Bacteria</taxon>
        <taxon>Bacillati</taxon>
        <taxon>Bacillota</taxon>
        <taxon>Bacilli</taxon>
        <taxon>Bacillales</taxon>
        <taxon>Bacillaceae</taxon>
        <taxon>Bacillus</taxon>
        <taxon>Bacillus cereus group</taxon>
    </lineage>
</organism>
<keyword evidence="3" id="KW-1003">Cell membrane</keyword>
<keyword evidence="4" id="KW-0997">Cell inner membrane</keyword>
<dbReference type="PANTHER" id="PTHR24220:SF86">
    <property type="entry name" value="ABC TRANSPORTER ABCH.1"/>
    <property type="match status" value="1"/>
</dbReference>
<dbReference type="InterPro" id="IPR003593">
    <property type="entry name" value="AAA+_ATPase"/>
</dbReference>
<keyword evidence="6" id="KW-0547">Nucleotide-binding</keyword>
<feature type="transmembrane region" description="Helical" evidence="11">
    <location>
        <begin position="568"/>
        <end position="593"/>
    </location>
</feature>
<dbReference type="AlphaFoldDB" id="A0A858MNG2"/>
<dbReference type="Pfam" id="PF02687">
    <property type="entry name" value="FtsX"/>
    <property type="match status" value="1"/>
</dbReference>
<evidence type="ECO:0000256" key="6">
    <source>
        <dbReference type="ARBA" id="ARBA00022741"/>
    </source>
</evidence>
<evidence type="ECO:0000256" key="2">
    <source>
        <dbReference type="ARBA" id="ARBA00022448"/>
    </source>
</evidence>
<proteinExistence type="inferred from homology"/>
<dbReference type="EMBL" id="CP035727">
    <property type="protein sequence ID" value="QIW22040.2"/>
    <property type="molecule type" value="Genomic_DNA"/>
</dbReference>
<gene>
    <name evidence="13" type="ORF">EVG22_28305</name>
</gene>
<dbReference type="InterPro" id="IPR015854">
    <property type="entry name" value="ABC_transpr_LolD-like"/>
</dbReference>
<protein>
    <submittedName>
        <fullName evidence="13">ATP-binding cassette domain-containing protein</fullName>
    </submittedName>
</protein>
<name>A0A858MNG2_BACTU</name>
<dbReference type="PROSITE" id="PS50893">
    <property type="entry name" value="ABC_TRANSPORTER_2"/>
    <property type="match status" value="1"/>
</dbReference>
<evidence type="ECO:0000256" key="1">
    <source>
        <dbReference type="ARBA" id="ARBA00004429"/>
    </source>
</evidence>
<dbReference type="CDD" id="cd03255">
    <property type="entry name" value="ABC_MJ0796_LolCDE_FtsE"/>
    <property type="match status" value="1"/>
</dbReference>
<evidence type="ECO:0000256" key="5">
    <source>
        <dbReference type="ARBA" id="ARBA00022692"/>
    </source>
</evidence>
<dbReference type="FunFam" id="3.40.50.300:FF:000032">
    <property type="entry name" value="Export ABC transporter ATP-binding protein"/>
    <property type="match status" value="1"/>
</dbReference>
<sequence>MIKIKDLKKVYNPKNEKPLIALQDINLEFDKGEFVCILGKSGSGKSTLLNILAGLDKPTEGTVFIDEKAISKFIDLEMANCRKDKIGFVFQDFQLIDHLTVVENVELGLSMDSIDKKEKRRRAIEVLKRVGLEGHINHKPGELSGGQQQRVSISRALVKEPEIIIADEPTGALDSNTSDSIMSLLKEISDAGKLVIVVTHDYEFKDIATRIVELKDGVIIENTKKQSLNKEVTQSVVKEKKRSFDLNAAFKLSLKRLIEKKWRYFLVSISMIVGICSLSIAFGISNGINSYIDYANKKIVDNKKVTFVKKDILNSEDYFAIKRNQGVIFHQDEYILNSKIKLKDEKELEFNVKSIIKSEYKDTYTRPEVLEGKIPADNKNEIAISDNIANKIAKNGNKKELIGKEIDVKFLAKDELNNYPSRWDSQRFKITGITEKTLIGDDYAYIPYETHKDIVKRSRFLAKDEDIPTNVVSVYLKDKNQIDSVYTTFSKDYEIVRPADVLKDLTKIFKNFNLVVLGAAVLILFISALMIGIILFISVLERTREIGLFISIGGTKNDIKKIFITEGILLGGMASTMGVLLSGVLTFVINPIASKFMDYGLYQPNFITLIASLCIGVLVSLVSSIVPAAKASKLSPIELLKRN</sequence>
<comment type="subcellular location">
    <subcellularLocation>
        <location evidence="1">Cell inner membrane</location>
        <topology evidence="1">Multi-pass membrane protein</topology>
    </subcellularLocation>
</comment>
<keyword evidence="9 11" id="KW-0472">Membrane</keyword>
<feature type="transmembrane region" description="Helical" evidence="11">
    <location>
        <begin position="605"/>
        <end position="626"/>
    </location>
</feature>
<dbReference type="GO" id="GO:0005886">
    <property type="term" value="C:plasma membrane"/>
    <property type="evidence" value="ECO:0007669"/>
    <property type="project" value="UniProtKB-SubCell"/>
</dbReference>
<dbReference type="Pfam" id="PF12704">
    <property type="entry name" value="MacB_PCD"/>
    <property type="match status" value="1"/>
</dbReference>
<keyword evidence="8 11" id="KW-1133">Transmembrane helix</keyword>
<dbReference type="Pfam" id="PF00005">
    <property type="entry name" value="ABC_tran"/>
    <property type="match status" value="1"/>
</dbReference>
<reference evidence="14" key="1">
    <citation type="submission" date="2019-02" db="EMBL/GenBank/DDBJ databases">
        <title>Structural and Functional analysis of Lanthipeptide from Bacillus thuringiensis serovar andalousiensis B23193.</title>
        <authorList>
            <person name="Andreeva J.V."/>
            <person name="Grigoreva A."/>
        </authorList>
    </citation>
    <scope>NUCLEOTIDE SEQUENCE [LARGE SCALE GENOMIC DNA]</scope>
    <source>
        <strain evidence="14">B23193</strain>
    </source>
</reference>
<evidence type="ECO:0000256" key="10">
    <source>
        <dbReference type="ARBA" id="ARBA00038388"/>
    </source>
</evidence>
<dbReference type="GO" id="GO:0005524">
    <property type="term" value="F:ATP binding"/>
    <property type="evidence" value="ECO:0007669"/>
    <property type="project" value="UniProtKB-KW"/>
</dbReference>
<evidence type="ECO:0000256" key="4">
    <source>
        <dbReference type="ARBA" id="ARBA00022519"/>
    </source>
</evidence>
<accession>A0A858MNG2</accession>
<evidence type="ECO:0000256" key="7">
    <source>
        <dbReference type="ARBA" id="ARBA00022840"/>
    </source>
</evidence>
<keyword evidence="7 13" id="KW-0067">ATP-binding</keyword>
<dbReference type="InterPro" id="IPR017911">
    <property type="entry name" value="MacB-like_ATP-bd"/>
</dbReference>
<dbReference type="Gene3D" id="3.40.50.300">
    <property type="entry name" value="P-loop containing nucleotide triphosphate hydrolases"/>
    <property type="match status" value="1"/>
</dbReference>
<dbReference type="PROSITE" id="PS00211">
    <property type="entry name" value="ABC_TRANSPORTER_1"/>
    <property type="match status" value="1"/>
</dbReference>
<keyword evidence="2" id="KW-0813">Transport</keyword>
<comment type="similarity">
    <text evidence="10">Belongs to the ABC transporter superfamily. Macrolide exporter (TC 3.A.1.122) family.</text>
</comment>
<dbReference type="RefSeq" id="WP_172555665.1">
    <property type="nucleotide sequence ID" value="NZ_CP035727.2"/>
</dbReference>
<dbReference type="SMART" id="SM00382">
    <property type="entry name" value="AAA"/>
    <property type="match status" value="1"/>
</dbReference>
<dbReference type="InterPro" id="IPR027417">
    <property type="entry name" value="P-loop_NTPase"/>
</dbReference>
<evidence type="ECO:0000256" key="8">
    <source>
        <dbReference type="ARBA" id="ARBA00022989"/>
    </source>
</evidence>
<dbReference type="InterPro" id="IPR025857">
    <property type="entry name" value="MacB_PCD"/>
</dbReference>
<evidence type="ECO:0000256" key="3">
    <source>
        <dbReference type="ARBA" id="ARBA00022475"/>
    </source>
</evidence>
<dbReference type="PANTHER" id="PTHR24220">
    <property type="entry name" value="IMPORT ATP-BINDING PROTEIN"/>
    <property type="match status" value="1"/>
</dbReference>
<feature type="transmembrane region" description="Helical" evidence="11">
    <location>
        <begin position="514"/>
        <end position="540"/>
    </location>
</feature>